<evidence type="ECO:0000256" key="3">
    <source>
        <dbReference type="ARBA" id="ARBA00023136"/>
    </source>
</evidence>
<proteinExistence type="predicted"/>
<dbReference type="Proteomes" id="UP000315439">
    <property type="component" value="Unassembled WGS sequence"/>
</dbReference>
<dbReference type="OrthoDB" id="8550022at2"/>
<dbReference type="RefSeq" id="WP_142893036.1">
    <property type="nucleotide sequence ID" value="NZ_ML660162.1"/>
</dbReference>
<dbReference type="Pfam" id="PF13627">
    <property type="entry name" value="LptM_cons"/>
    <property type="match status" value="1"/>
</dbReference>
<protein>
    <submittedName>
        <fullName evidence="8">Lipoprotein</fullName>
    </submittedName>
</protein>
<evidence type="ECO:0000256" key="4">
    <source>
        <dbReference type="ARBA" id="ARBA00023139"/>
    </source>
</evidence>
<keyword evidence="2" id="KW-0732">Signal</keyword>
<keyword evidence="6 8" id="KW-0449">Lipoprotein</keyword>
<organism evidence="8 9">
    <name type="scientific">Aliikangiella coralliicola</name>
    <dbReference type="NCBI Taxonomy" id="2592383"/>
    <lineage>
        <taxon>Bacteria</taxon>
        <taxon>Pseudomonadati</taxon>
        <taxon>Pseudomonadota</taxon>
        <taxon>Gammaproteobacteria</taxon>
        <taxon>Oceanospirillales</taxon>
        <taxon>Pleioneaceae</taxon>
        <taxon>Aliikangiella</taxon>
    </lineage>
</organism>
<evidence type="ECO:0000313" key="8">
    <source>
        <dbReference type="EMBL" id="TQV88528.1"/>
    </source>
</evidence>
<sequence length="66" mass="7336">MQLRRIVVVFGIVLISACGQKGPLTLDEQADREQKPPTQASSDANDGSEQQPVSNQEKRNQQESKR</sequence>
<comment type="subcellular location">
    <subcellularLocation>
        <location evidence="1">Cell outer membrane</location>
        <topology evidence="1">Lipid-anchor</topology>
    </subcellularLocation>
</comment>
<comment type="caution">
    <text evidence="8">The sequence shown here is derived from an EMBL/GenBank/DDBJ whole genome shotgun (WGS) entry which is preliminary data.</text>
</comment>
<accession>A0A545UGD1</accession>
<feature type="compositionally biased region" description="Basic and acidic residues" evidence="7">
    <location>
        <begin position="56"/>
        <end position="66"/>
    </location>
</feature>
<keyword evidence="4" id="KW-0564">Palmitate</keyword>
<reference evidence="8 9" key="1">
    <citation type="submission" date="2019-07" db="EMBL/GenBank/DDBJ databases">
        <title>Draft genome for Aliikangiella sp. M105.</title>
        <authorList>
            <person name="Wang G."/>
        </authorList>
    </citation>
    <scope>NUCLEOTIDE SEQUENCE [LARGE SCALE GENOMIC DNA]</scope>
    <source>
        <strain evidence="8 9">M105</strain>
    </source>
</reference>
<keyword evidence="3" id="KW-0472">Membrane</keyword>
<evidence type="ECO:0000313" key="9">
    <source>
        <dbReference type="Proteomes" id="UP000315439"/>
    </source>
</evidence>
<dbReference type="AlphaFoldDB" id="A0A545UGD1"/>
<feature type="region of interest" description="Disordered" evidence="7">
    <location>
        <begin position="21"/>
        <end position="66"/>
    </location>
</feature>
<evidence type="ECO:0000256" key="2">
    <source>
        <dbReference type="ARBA" id="ARBA00022729"/>
    </source>
</evidence>
<name>A0A545UGD1_9GAMM</name>
<dbReference type="PROSITE" id="PS51257">
    <property type="entry name" value="PROKAR_LIPOPROTEIN"/>
    <property type="match status" value="1"/>
</dbReference>
<evidence type="ECO:0000256" key="6">
    <source>
        <dbReference type="ARBA" id="ARBA00023288"/>
    </source>
</evidence>
<gene>
    <name evidence="8" type="ORF">FLL46_08385</name>
</gene>
<evidence type="ECO:0000256" key="7">
    <source>
        <dbReference type="SAM" id="MobiDB-lite"/>
    </source>
</evidence>
<evidence type="ECO:0000256" key="1">
    <source>
        <dbReference type="ARBA" id="ARBA00004459"/>
    </source>
</evidence>
<keyword evidence="9" id="KW-1185">Reference proteome</keyword>
<dbReference type="NCBIfam" id="NF047847">
    <property type="entry name" value="SS_mature_LptM"/>
    <property type="match status" value="1"/>
</dbReference>
<feature type="compositionally biased region" description="Polar residues" evidence="7">
    <location>
        <begin position="36"/>
        <end position="55"/>
    </location>
</feature>
<keyword evidence="5" id="KW-0998">Cell outer membrane</keyword>
<dbReference type="InterPro" id="IPR032831">
    <property type="entry name" value="LptM_cons"/>
</dbReference>
<dbReference type="EMBL" id="VIKS01000004">
    <property type="protein sequence ID" value="TQV88528.1"/>
    <property type="molecule type" value="Genomic_DNA"/>
</dbReference>
<evidence type="ECO:0000256" key="5">
    <source>
        <dbReference type="ARBA" id="ARBA00023237"/>
    </source>
</evidence>